<dbReference type="EMBL" id="JBBMFP010000004">
    <property type="protein sequence ID" value="MEQ2430644.1"/>
    <property type="molecule type" value="Genomic_DNA"/>
</dbReference>
<gene>
    <name evidence="1" type="ORF">WMO65_06465</name>
</gene>
<dbReference type="Proteomes" id="UP001457898">
    <property type="component" value="Unassembled WGS sequence"/>
</dbReference>
<reference evidence="1 2" key="1">
    <citation type="submission" date="2024-03" db="EMBL/GenBank/DDBJ databases">
        <title>Human intestinal bacterial collection.</title>
        <authorList>
            <person name="Pauvert C."/>
            <person name="Hitch T.C.A."/>
            <person name="Clavel T."/>
        </authorList>
    </citation>
    <scope>NUCLEOTIDE SEQUENCE [LARGE SCALE GENOMIC DNA]</scope>
    <source>
        <strain evidence="1 2">CLA-SR-H028</strain>
    </source>
</reference>
<comment type="caution">
    <text evidence="1">The sequence shown here is derived from an EMBL/GenBank/DDBJ whole genome shotgun (WGS) entry which is preliminary data.</text>
</comment>
<dbReference type="InterPro" id="IPR038735">
    <property type="entry name" value="MSMEG_1276-like_NTP-PPase_dom"/>
</dbReference>
<sequence>MKIFNKLVRDKIRDIIREGGGIPYTEILSAAAYITELDKKLDEEIAEYQESKELEELADALEVIYAICEARGYTVEKLQEVREEKRRLRGGFEKRVLLVSRD</sequence>
<organism evidence="1 2">
    <name type="scientific">Blautia caccae</name>
    <dbReference type="NCBI Taxonomy" id="3133175"/>
    <lineage>
        <taxon>Bacteria</taxon>
        <taxon>Bacillati</taxon>
        <taxon>Bacillota</taxon>
        <taxon>Clostridia</taxon>
        <taxon>Lachnospirales</taxon>
        <taxon>Lachnospiraceae</taxon>
        <taxon>Blautia</taxon>
    </lineage>
</organism>
<dbReference type="RefSeq" id="WP_148392186.1">
    <property type="nucleotide sequence ID" value="NZ_JBBMFP010000004.1"/>
</dbReference>
<proteinExistence type="predicted"/>
<evidence type="ECO:0000313" key="1">
    <source>
        <dbReference type="EMBL" id="MEQ2430644.1"/>
    </source>
</evidence>
<dbReference type="CDD" id="cd11532">
    <property type="entry name" value="NTP-PPase_COG4997"/>
    <property type="match status" value="1"/>
</dbReference>
<evidence type="ECO:0000313" key="2">
    <source>
        <dbReference type="Proteomes" id="UP001457898"/>
    </source>
</evidence>
<name>A0ABV1DJU1_9FIRM</name>
<protein>
    <submittedName>
        <fullName evidence="1">Nucleoside triphosphate pyrophosphohydrolase</fullName>
    </submittedName>
</protein>
<keyword evidence="2" id="KW-1185">Reference proteome</keyword>
<accession>A0ABV1DJU1</accession>